<evidence type="ECO:0000256" key="1">
    <source>
        <dbReference type="SAM" id="SignalP"/>
    </source>
</evidence>
<dbReference type="VEuPathDB" id="TriTrypDB:TcCL_NonESM04698"/>
<dbReference type="VEuPathDB" id="TriTrypDB:C3747_117g629c"/>
<dbReference type="AlphaFoldDB" id="A0A2V2WC91"/>
<evidence type="ECO:0000313" key="3">
    <source>
        <dbReference type="Proteomes" id="UP000246078"/>
    </source>
</evidence>
<name>A0A2V2WC91_TRYCR</name>
<dbReference type="Proteomes" id="UP000246078">
    <property type="component" value="Unassembled WGS sequence"/>
</dbReference>
<dbReference type="OMA" id="NSFVEEH"/>
<dbReference type="VEuPathDB" id="TriTrypDB:TcBrA4_0045640"/>
<protein>
    <submittedName>
        <fullName evidence="2">Uncharacterized protein</fullName>
    </submittedName>
</protein>
<dbReference type="VEuPathDB" id="TriTrypDB:C4B63_43g1033c"/>
<reference evidence="2 3" key="1">
    <citation type="journal article" date="2018" name="Microb. Genom.">
        <title>Expanding an expanded genome: long-read sequencing of Trypanosoma cruzi.</title>
        <authorList>
            <person name="Berna L."/>
            <person name="Rodriguez M."/>
            <person name="Chiribao M.L."/>
            <person name="Parodi-Talice A."/>
            <person name="Pita S."/>
            <person name="Rijo G."/>
            <person name="Alvarez-Valin F."/>
            <person name="Robello C."/>
        </authorList>
    </citation>
    <scope>NUCLEOTIDE SEQUENCE [LARGE SCALE GENOMIC DNA]</scope>
    <source>
        <strain evidence="2 3">TCC</strain>
    </source>
</reference>
<dbReference type="VEuPathDB" id="TriTrypDB:BCY84_11534"/>
<dbReference type="VEuPathDB" id="TriTrypDB:TcCLB.508779.80"/>
<feature type="signal peptide" evidence="1">
    <location>
        <begin position="1"/>
        <end position="27"/>
    </location>
</feature>
<proteinExistence type="predicted"/>
<dbReference type="SMR" id="A0A2V2WC91"/>
<gene>
    <name evidence="2" type="ORF">C3747_117g629c</name>
</gene>
<dbReference type="VEuPathDB" id="TriTrypDB:TcCLB.506855.100"/>
<organism evidence="2 3">
    <name type="scientific">Trypanosoma cruzi</name>
    <dbReference type="NCBI Taxonomy" id="5693"/>
    <lineage>
        <taxon>Eukaryota</taxon>
        <taxon>Discoba</taxon>
        <taxon>Euglenozoa</taxon>
        <taxon>Kinetoplastea</taxon>
        <taxon>Metakinetoplastina</taxon>
        <taxon>Trypanosomatida</taxon>
        <taxon>Trypanosomatidae</taxon>
        <taxon>Trypanosoma</taxon>
        <taxon>Schizotrypanum</taxon>
    </lineage>
</organism>
<evidence type="ECO:0000313" key="2">
    <source>
        <dbReference type="EMBL" id="PWV06250.1"/>
    </source>
</evidence>
<feature type="chain" id="PRO_5030058809" evidence="1">
    <location>
        <begin position="28"/>
        <end position="121"/>
    </location>
</feature>
<accession>A0A2V2WC91</accession>
<comment type="caution">
    <text evidence="2">The sequence shown here is derived from an EMBL/GenBank/DDBJ whole genome shotgun (WGS) entry which is preliminary data.</text>
</comment>
<sequence>MRQRFCITFLYVFLLLLFAMSICPVEAKECVVKKGMRAWKYDRGSFLRDGQSITWHEVNEKGERLATFTELTRQEGQLLLHDEKRNMDLLLRSDLCAVRHKGEENFRQLYAGKFMKTVDCT</sequence>
<dbReference type="EMBL" id="PRFC01000117">
    <property type="protein sequence ID" value="PWV06250.1"/>
    <property type="molecule type" value="Genomic_DNA"/>
</dbReference>
<dbReference type="VEuPathDB" id="TriTrypDB:TcYC6_0023560"/>
<keyword evidence="1" id="KW-0732">Signal</keyword>
<dbReference type="OrthoDB" id="272595at2759"/>